<keyword evidence="3" id="KW-1185">Reference proteome</keyword>
<feature type="region of interest" description="Disordered" evidence="1">
    <location>
        <begin position="1"/>
        <end position="39"/>
    </location>
</feature>
<comment type="caution">
    <text evidence="2">The sequence shown here is derived from an EMBL/GenBank/DDBJ whole genome shotgun (WGS) entry which is preliminary data.</text>
</comment>
<accession>A0ABT1I9S9</accession>
<proteinExistence type="predicted"/>
<dbReference type="EMBL" id="JAMTCO010000004">
    <property type="protein sequence ID" value="MCP2269387.1"/>
    <property type="molecule type" value="Genomic_DNA"/>
</dbReference>
<reference evidence="2 3" key="1">
    <citation type="submission" date="2022-06" db="EMBL/GenBank/DDBJ databases">
        <title>Genomic Encyclopedia of Archaeal and Bacterial Type Strains, Phase II (KMG-II): from individual species to whole genera.</title>
        <authorList>
            <person name="Goeker M."/>
        </authorList>
    </citation>
    <scope>NUCLEOTIDE SEQUENCE [LARGE SCALE GENOMIC DNA]</scope>
    <source>
        <strain evidence="2 3">DSM 44255</strain>
    </source>
</reference>
<protein>
    <submittedName>
        <fullName evidence="2">Uncharacterized protein</fullName>
    </submittedName>
</protein>
<sequence>MDSQSAVAAAEHRPQPDRPHPATAVADHRTGGDEVNSSAEICGIPIGTLARRPPVEVGACRVGLRRVNPGRGRGLDRDGSTVVSPAR</sequence>
<gene>
    <name evidence="2" type="ORF">LV75_001875</name>
</gene>
<evidence type="ECO:0000313" key="3">
    <source>
        <dbReference type="Proteomes" id="UP001205185"/>
    </source>
</evidence>
<dbReference type="RefSeq" id="WP_253886385.1">
    <property type="nucleotide sequence ID" value="NZ_BAAAVB010000004.1"/>
</dbReference>
<organism evidence="2 3">
    <name type="scientific">Actinokineospora diospyrosa</name>
    <dbReference type="NCBI Taxonomy" id="103728"/>
    <lineage>
        <taxon>Bacteria</taxon>
        <taxon>Bacillati</taxon>
        <taxon>Actinomycetota</taxon>
        <taxon>Actinomycetes</taxon>
        <taxon>Pseudonocardiales</taxon>
        <taxon>Pseudonocardiaceae</taxon>
        <taxon>Actinokineospora</taxon>
    </lineage>
</organism>
<evidence type="ECO:0000256" key="1">
    <source>
        <dbReference type="SAM" id="MobiDB-lite"/>
    </source>
</evidence>
<feature type="compositionally biased region" description="Basic and acidic residues" evidence="1">
    <location>
        <begin position="10"/>
        <end position="32"/>
    </location>
</feature>
<dbReference type="Proteomes" id="UP001205185">
    <property type="component" value="Unassembled WGS sequence"/>
</dbReference>
<evidence type="ECO:0000313" key="2">
    <source>
        <dbReference type="EMBL" id="MCP2269387.1"/>
    </source>
</evidence>
<name>A0ABT1I9S9_9PSEU</name>
<feature type="region of interest" description="Disordered" evidence="1">
    <location>
        <begin position="66"/>
        <end position="87"/>
    </location>
</feature>